<evidence type="ECO:0000256" key="7">
    <source>
        <dbReference type="ARBA" id="ARBA00022729"/>
    </source>
</evidence>
<dbReference type="AlphaFoldDB" id="A0A1G8S8V8"/>
<dbReference type="InterPro" id="IPR001967">
    <property type="entry name" value="Peptidase_S11_N"/>
</dbReference>
<organism evidence="18 19">
    <name type="scientific">Natribacillus halophilus</name>
    <dbReference type="NCBI Taxonomy" id="549003"/>
    <lineage>
        <taxon>Bacteria</taxon>
        <taxon>Bacillati</taxon>
        <taxon>Bacillota</taxon>
        <taxon>Bacilli</taxon>
        <taxon>Bacillales</taxon>
        <taxon>Bacillaceae</taxon>
        <taxon>Natribacillus</taxon>
    </lineage>
</organism>
<dbReference type="SUPFAM" id="SSF56601">
    <property type="entry name" value="beta-lactamase/transpeptidase-like"/>
    <property type="match status" value="1"/>
</dbReference>
<evidence type="ECO:0000256" key="4">
    <source>
        <dbReference type="ARBA" id="ARBA00012448"/>
    </source>
</evidence>
<dbReference type="Pfam" id="PF00768">
    <property type="entry name" value="Peptidase_S11"/>
    <property type="match status" value="1"/>
</dbReference>
<evidence type="ECO:0000313" key="19">
    <source>
        <dbReference type="Proteomes" id="UP000198853"/>
    </source>
</evidence>
<feature type="active site" evidence="13">
    <location>
        <position position="121"/>
    </location>
</feature>
<dbReference type="GO" id="GO:0008360">
    <property type="term" value="P:regulation of cell shape"/>
    <property type="evidence" value="ECO:0007669"/>
    <property type="project" value="UniProtKB-KW"/>
</dbReference>
<evidence type="ECO:0000256" key="13">
    <source>
        <dbReference type="PIRSR" id="PIRSR618044-1"/>
    </source>
</evidence>
<dbReference type="EMBL" id="FNEN01000024">
    <property type="protein sequence ID" value="SDJ25627.1"/>
    <property type="molecule type" value="Genomic_DNA"/>
</dbReference>
<evidence type="ECO:0000256" key="5">
    <source>
        <dbReference type="ARBA" id="ARBA00022645"/>
    </source>
</evidence>
<evidence type="ECO:0000256" key="3">
    <source>
        <dbReference type="ARBA" id="ARBA00007164"/>
    </source>
</evidence>
<evidence type="ECO:0000313" key="18">
    <source>
        <dbReference type="EMBL" id="SDJ25627.1"/>
    </source>
</evidence>
<evidence type="ECO:0000259" key="17">
    <source>
        <dbReference type="SMART" id="SM00936"/>
    </source>
</evidence>
<dbReference type="GO" id="GO:0009002">
    <property type="term" value="F:serine-type D-Ala-D-Ala carboxypeptidase activity"/>
    <property type="evidence" value="ECO:0007669"/>
    <property type="project" value="UniProtKB-EC"/>
</dbReference>
<dbReference type="Proteomes" id="UP000198853">
    <property type="component" value="Unassembled WGS sequence"/>
</dbReference>
<evidence type="ECO:0000256" key="1">
    <source>
        <dbReference type="ARBA" id="ARBA00003217"/>
    </source>
</evidence>
<evidence type="ECO:0000256" key="11">
    <source>
        <dbReference type="ARBA" id="ARBA00023316"/>
    </source>
</evidence>
<dbReference type="InterPro" id="IPR012907">
    <property type="entry name" value="Peptidase_S11_C"/>
</dbReference>
<dbReference type="PANTHER" id="PTHR21581:SF11">
    <property type="entry name" value="D-ALANYL-D-ALANINE CARBOXYPEPTIDASE DACA"/>
    <property type="match status" value="1"/>
</dbReference>
<evidence type="ECO:0000256" key="9">
    <source>
        <dbReference type="ARBA" id="ARBA00022960"/>
    </source>
</evidence>
<accession>A0A1G8S8V8</accession>
<feature type="binding site" evidence="14">
    <location>
        <position position="249"/>
    </location>
    <ligand>
        <name>substrate</name>
    </ligand>
</feature>
<feature type="active site" description="Proton acceptor" evidence="13">
    <location>
        <position position="60"/>
    </location>
</feature>
<comment type="function">
    <text evidence="1">Removes C-terminal D-alanyl residues from sugar-peptide cell wall precursors.</text>
</comment>
<dbReference type="InterPro" id="IPR018044">
    <property type="entry name" value="Peptidase_S11"/>
</dbReference>
<dbReference type="EC" id="3.4.16.4" evidence="4"/>
<comment type="catalytic activity">
    <reaction evidence="12">
        <text>Preferential cleavage: (Ac)2-L-Lys-D-Ala-|-D-Ala. Also transpeptidation of peptidyl-alanyl moieties that are N-acyl substituents of D-alanine.</text>
        <dbReference type="EC" id="3.4.16.4"/>
    </reaction>
</comment>
<keyword evidence="6" id="KW-0645">Protease</keyword>
<dbReference type="GO" id="GO:0009252">
    <property type="term" value="P:peptidoglycan biosynthetic process"/>
    <property type="evidence" value="ECO:0007669"/>
    <property type="project" value="UniProtKB-UniPathway"/>
</dbReference>
<feature type="domain" description="Peptidase S11 D-Ala-D-Ala carboxypeptidase A C-terminal" evidence="17">
    <location>
        <begin position="299"/>
        <end position="410"/>
    </location>
</feature>
<dbReference type="OrthoDB" id="9791132at2"/>
<gene>
    <name evidence="18" type="ORF">SAMN04488123_12411</name>
</gene>
<dbReference type="SUPFAM" id="SSF69189">
    <property type="entry name" value="Penicillin-binding protein associated domain"/>
    <property type="match status" value="1"/>
</dbReference>
<comment type="pathway">
    <text evidence="2">Cell wall biogenesis; peptidoglycan biosynthesis.</text>
</comment>
<dbReference type="Gene3D" id="2.60.410.10">
    <property type="entry name" value="D-Ala-D-Ala carboxypeptidase, C-terminal domain"/>
    <property type="match status" value="1"/>
</dbReference>
<evidence type="ECO:0000256" key="2">
    <source>
        <dbReference type="ARBA" id="ARBA00004752"/>
    </source>
</evidence>
<dbReference type="GO" id="GO:0006508">
    <property type="term" value="P:proteolysis"/>
    <property type="evidence" value="ECO:0007669"/>
    <property type="project" value="UniProtKB-KW"/>
</dbReference>
<evidence type="ECO:0000256" key="10">
    <source>
        <dbReference type="ARBA" id="ARBA00022984"/>
    </source>
</evidence>
<keyword evidence="19" id="KW-1185">Reference proteome</keyword>
<dbReference type="Gene3D" id="3.40.710.10">
    <property type="entry name" value="DD-peptidase/beta-lactamase superfamily"/>
    <property type="match status" value="1"/>
</dbReference>
<dbReference type="SMART" id="SM00936">
    <property type="entry name" value="PBP5_C"/>
    <property type="match status" value="1"/>
</dbReference>
<reference evidence="18 19" key="1">
    <citation type="submission" date="2016-10" db="EMBL/GenBank/DDBJ databases">
        <authorList>
            <person name="de Groot N.N."/>
        </authorList>
    </citation>
    <scope>NUCLEOTIDE SEQUENCE [LARGE SCALE GENOMIC DNA]</scope>
    <source>
        <strain evidence="18 19">DSM 21771</strain>
    </source>
</reference>
<evidence type="ECO:0000256" key="15">
    <source>
        <dbReference type="RuleBase" id="RU004016"/>
    </source>
</evidence>
<keyword evidence="8" id="KW-0378">Hydrolase</keyword>
<dbReference type="UniPathway" id="UPA00219"/>
<dbReference type="PRINTS" id="PR00725">
    <property type="entry name" value="DADACBPTASE1"/>
</dbReference>
<feature type="active site" description="Acyl-ester intermediate" evidence="13">
    <location>
        <position position="57"/>
    </location>
</feature>
<keyword evidence="7 16" id="KW-0732">Signal</keyword>
<evidence type="ECO:0000256" key="6">
    <source>
        <dbReference type="ARBA" id="ARBA00022670"/>
    </source>
</evidence>
<feature type="signal peptide" evidence="16">
    <location>
        <begin position="1"/>
        <end position="18"/>
    </location>
</feature>
<proteinExistence type="inferred from homology"/>
<protein>
    <recommendedName>
        <fullName evidence="4">serine-type D-Ala-D-Ala carboxypeptidase</fullName>
        <ecNumber evidence="4">3.4.16.4</ecNumber>
    </recommendedName>
</protein>
<keyword evidence="5 18" id="KW-0121">Carboxypeptidase</keyword>
<evidence type="ECO:0000256" key="12">
    <source>
        <dbReference type="ARBA" id="ARBA00034000"/>
    </source>
</evidence>
<name>A0A1G8S8V8_9BACI</name>
<dbReference type="PANTHER" id="PTHR21581">
    <property type="entry name" value="D-ALANYL-D-ALANINE CARBOXYPEPTIDASE"/>
    <property type="match status" value="1"/>
</dbReference>
<comment type="similarity">
    <text evidence="3 15">Belongs to the peptidase S11 family.</text>
</comment>
<dbReference type="RefSeq" id="WP_090399948.1">
    <property type="nucleotide sequence ID" value="NZ_FNEN01000024.1"/>
</dbReference>
<keyword evidence="11" id="KW-0961">Cell wall biogenesis/degradation</keyword>
<keyword evidence="9" id="KW-0133">Cell shape</keyword>
<sequence length="441" mass="48142">MKKWTSILGGLAAFAVFAAPTEGQTPDIKADASLLMDVETGKILYSDNIDELLPMASMAKMMTEYLVNEAIEEGELSWDDEVSISEEVAALSQNESLSNVYLRTDGTYTVEDLYEALAIESANGATIALAEAVAGSEEAFVEQMNEKAEEMGIDEYEFVNSSGLNNASMDGYHPEGTDADAENQMSARGTAQLAYHLLQDYPEILEVSSTEETVFREGDELDEMNMTNWNHMLGGTDFSHAYEGVDGIKTGNTDAAGFAFTGTVEQEDTRLLSVVMRTNSIDARFEETETLYDYGFDEYSAGEVITEGEQTEEYPVLSVPDGQEQEVDIVAATDLSLPIIEGEEDLYSTSAVLSEEALDEDGALSAPIEAGDEVGRIALNYEGENGDIYLSDELENNATVPLVAAEDVERSNWFVLSMRSIGDFFSGLWDRTTETVGGWFS</sequence>
<dbReference type="InterPro" id="IPR015956">
    <property type="entry name" value="Peniciliin-bd_prot_C_sf"/>
</dbReference>
<feature type="chain" id="PRO_5038882907" description="serine-type D-Ala-D-Ala carboxypeptidase" evidence="16">
    <location>
        <begin position="19"/>
        <end position="441"/>
    </location>
</feature>
<dbReference type="Pfam" id="PF07943">
    <property type="entry name" value="PBP5_C"/>
    <property type="match status" value="1"/>
</dbReference>
<evidence type="ECO:0000256" key="8">
    <source>
        <dbReference type="ARBA" id="ARBA00022801"/>
    </source>
</evidence>
<dbReference type="GO" id="GO:0071555">
    <property type="term" value="P:cell wall organization"/>
    <property type="evidence" value="ECO:0007669"/>
    <property type="project" value="UniProtKB-KW"/>
</dbReference>
<keyword evidence="10" id="KW-0573">Peptidoglycan synthesis</keyword>
<dbReference type="InterPro" id="IPR012338">
    <property type="entry name" value="Beta-lactam/transpept-like"/>
</dbReference>
<dbReference type="InterPro" id="IPR037167">
    <property type="entry name" value="Peptidase_S11_C_sf"/>
</dbReference>
<evidence type="ECO:0000256" key="16">
    <source>
        <dbReference type="SAM" id="SignalP"/>
    </source>
</evidence>
<evidence type="ECO:0000256" key="14">
    <source>
        <dbReference type="PIRSR" id="PIRSR618044-2"/>
    </source>
</evidence>